<evidence type="ECO:0000313" key="3">
    <source>
        <dbReference type="Proteomes" id="UP001596060"/>
    </source>
</evidence>
<dbReference type="Proteomes" id="UP001596060">
    <property type="component" value="Unassembled WGS sequence"/>
</dbReference>
<organism evidence="2 3">
    <name type="scientific">Bosea massiliensis</name>
    <dbReference type="NCBI Taxonomy" id="151419"/>
    <lineage>
        <taxon>Bacteria</taxon>
        <taxon>Pseudomonadati</taxon>
        <taxon>Pseudomonadota</taxon>
        <taxon>Alphaproteobacteria</taxon>
        <taxon>Hyphomicrobiales</taxon>
        <taxon>Boseaceae</taxon>
        <taxon>Bosea</taxon>
    </lineage>
</organism>
<evidence type="ECO:0000313" key="2">
    <source>
        <dbReference type="EMBL" id="MFC5509220.1"/>
    </source>
</evidence>
<sequence>MLGDDPSLGARCLDASAQRKVQVLNAWPLLLSLEQVCAYLDLSPVTFRRVCPVPAVALGAAVARWNRNQIDEWVNSLPPKNQAFAGGNAADQPRRYQPAEAVADERRNEALQKIRDRHHGRAKAKNSSCPAR</sequence>
<comment type="caution">
    <text evidence="2">The sequence shown here is derived from an EMBL/GenBank/DDBJ whole genome shotgun (WGS) entry which is preliminary data.</text>
</comment>
<name>A0ABW0P9R9_9HYPH</name>
<dbReference type="RefSeq" id="WP_156450885.1">
    <property type="nucleotide sequence ID" value="NZ_JBHSLU010000152.1"/>
</dbReference>
<proteinExistence type="predicted"/>
<accession>A0ABW0P9R9</accession>
<dbReference type="EMBL" id="JBHSLU010000152">
    <property type="protein sequence ID" value="MFC5509220.1"/>
    <property type="molecule type" value="Genomic_DNA"/>
</dbReference>
<reference evidence="3" key="1">
    <citation type="journal article" date="2019" name="Int. J. Syst. Evol. Microbiol.">
        <title>The Global Catalogue of Microorganisms (GCM) 10K type strain sequencing project: providing services to taxonomists for standard genome sequencing and annotation.</title>
        <authorList>
            <consortium name="The Broad Institute Genomics Platform"/>
            <consortium name="The Broad Institute Genome Sequencing Center for Infectious Disease"/>
            <person name="Wu L."/>
            <person name="Ma J."/>
        </authorList>
    </citation>
    <scope>NUCLEOTIDE SEQUENCE [LARGE SCALE GENOMIC DNA]</scope>
    <source>
        <strain evidence="3">CCUG 43117</strain>
    </source>
</reference>
<gene>
    <name evidence="2" type="ORF">ACFPN9_28805</name>
</gene>
<keyword evidence="3" id="KW-1185">Reference proteome</keyword>
<feature type="region of interest" description="Disordered" evidence="1">
    <location>
        <begin position="81"/>
        <end position="108"/>
    </location>
</feature>
<protein>
    <submittedName>
        <fullName evidence="2">Helix-turn-helix transcriptional regulator</fullName>
    </submittedName>
</protein>
<evidence type="ECO:0000256" key="1">
    <source>
        <dbReference type="SAM" id="MobiDB-lite"/>
    </source>
</evidence>